<organism evidence="4 5">
    <name type="scientific">Saccharolobus solfataricus</name>
    <name type="common">Sulfolobus solfataricus</name>
    <dbReference type="NCBI Taxonomy" id="2287"/>
    <lineage>
        <taxon>Archaea</taxon>
        <taxon>Thermoproteota</taxon>
        <taxon>Thermoprotei</taxon>
        <taxon>Sulfolobales</taxon>
        <taxon>Sulfolobaceae</taxon>
        <taxon>Saccharolobus</taxon>
    </lineage>
</organism>
<dbReference type="Gene3D" id="1.10.10.10">
    <property type="entry name" value="Winged helix-like DNA-binding domain superfamily/Winged helix DNA-binding domain"/>
    <property type="match status" value="1"/>
</dbReference>
<name>A0A7S9NQM2_SACSO</name>
<dbReference type="GO" id="GO:0006351">
    <property type="term" value="P:DNA-templated transcription"/>
    <property type="evidence" value="ECO:0007669"/>
    <property type="project" value="InterPro"/>
</dbReference>
<evidence type="ECO:0000313" key="4">
    <source>
        <dbReference type="EMBL" id="QPG49302.1"/>
    </source>
</evidence>
<dbReference type="InterPro" id="IPR012906">
    <property type="entry name" value="PaaX-like_N"/>
</dbReference>
<feature type="domain" description="Transcriptional repressor PaaX-like N-terminal" evidence="1">
    <location>
        <begin position="4"/>
        <end position="66"/>
    </location>
</feature>
<protein>
    <submittedName>
        <fullName evidence="4">PaaX family transcriptional regulator</fullName>
    </submittedName>
</protein>
<reference evidence="4 5" key="1">
    <citation type="journal article" date="2020" name="Nat. Commun.">
        <title>The structures of two archaeal type IV pili illuminate evolutionary relationships.</title>
        <authorList>
            <person name="Wang F."/>
            <person name="Baquero D.P."/>
            <person name="Su Z."/>
            <person name="Beltran L.C."/>
            <person name="Prangishvili D."/>
            <person name="Krupovic M."/>
            <person name="Egelman E.H."/>
        </authorList>
    </citation>
    <scope>NUCLEOTIDE SEQUENCE [LARGE SCALE GENOMIC DNA]</scope>
    <source>
        <strain evidence="4 5">POZ149</strain>
    </source>
</reference>
<dbReference type="InterPro" id="IPR011965">
    <property type="entry name" value="PaaX_trns_reg"/>
</dbReference>
<dbReference type="PANTHER" id="PTHR30319:SF1">
    <property type="entry name" value="TRANSCRIPTIONAL REPRESSOR PAAX"/>
    <property type="match status" value="1"/>
</dbReference>
<proteinExistence type="predicted"/>
<dbReference type="Pfam" id="PF20803">
    <property type="entry name" value="PaaX_M"/>
    <property type="match status" value="1"/>
</dbReference>
<dbReference type="Pfam" id="PF07848">
    <property type="entry name" value="PaaX"/>
    <property type="match status" value="1"/>
</dbReference>
<evidence type="ECO:0000259" key="3">
    <source>
        <dbReference type="Pfam" id="PF20803"/>
    </source>
</evidence>
<dbReference type="InterPro" id="IPR013225">
    <property type="entry name" value="PaaX_C"/>
</dbReference>
<feature type="domain" description="Transcriptional repressor PaaX-like central Cas2-like" evidence="3">
    <location>
        <begin position="87"/>
        <end position="154"/>
    </location>
</feature>
<evidence type="ECO:0000259" key="2">
    <source>
        <dbReference type="Pfam" id="PF08223"/>
    </source>
</evidence>
<dbReference type="Gene3D" id="1.20.58.1460">
    <property type="match status" value="1"/>
</dbReference>
<accession>A0A7S9NQM2</accession>
<dbReference type="PIRSF" id="PIRSF020623">
    <property type="entry name" value="PaaX"/>
    <property type="match status" value="1"/>
</dbReference>
<dbReference type="AlphaFoldDB" id="A0A7S9NQM2"/>
<evidence type="ECO:0000313" key="5">
    <source>
        <dbReference type="Proteomes" id="UP000594632"/>
    </source>
</evidence>
<dbReference type="PANTHER" id="PTHR30319">
    <property type="entry name" value="PHENYLACETIC ACID REGULATOR-RELATED TRANSCRIPTIONAL REPRESSOR"/>
    <property type="match status" value="1"/>
</dbReference>
<dbReference type="InterPro" id="IPR048846">
    <property type="entry name" value="PaaX-like_central"/>
</dbReference>
<dbReference type="EMBL" id="CP050869">
    <property type="protein sequence ID" value="QPG49302.1"/>
    <property type="molecule type" value="Genomic_DNA"/>
</dbReference>
<dbReference type="Proteomes" id="UP000594632">
    <property type="component" value="Chromosome"/>
</dbReference>
<feature type="domain" description="Transcriptional repressor PaaX-like C-terminal" evidence="2">
    <location>
        <begin position="170"/>
        <end position="256"/>
    </location>
</feature>
<dbReference type="Pfam" id="PF08223">
    <property type="entry name" value="PaaX_C"/>
    <property type="match status" value="1"/>
</dbReference>
<dbReference type="Gene3D" id="3.30.70.2650">
    <property type="match status" value="1"/>
</dbReference>
<dbReference type="InterPro" id="IPR036388">
    <property type="entry name" value="WH-like_DNA-bd_sf"/>
</dbReference>
<evidence type="ECO:0000259" key="1">
    <source>
        <dbReference type="Pfam" id="PF07848"/>
    </source>
</evidence>
<gene>
    <name evidence="4" type="ORF">HFC64_05205</name>
</gene>
<sequence>MKLKTLIFTILGDYNLSKKNGAIRARSLVKLVGPFGFTNSAVRTTLHRLKREGLITSVNRGSYTFSQETLLKFETAIRRVKEWRFGHWDGKWRVVVYNFGEDNKALRNKIRRELKWLGFGTLASSTWVSPNPLEDVVNEMIEKYWKDGGKVYLFIAYFPQDPQIIIRTCWNLSEIELKYKEFISKWIGLLNKIDKLSPAEAFVNKITILHEYRKFLHIDPGLPEELLPNNWIGYEAYKLFKNIYDSLTPLANKYFESVYEE</sequence>